<sequence length="140" mass="16149">MRPHHRRVEDVRRFFQSPVDAAPGTVVVNTAAIARCSAAGYHHRTIRPRLTFALRTIVRASALVSARPTSRSIGPAPDARGYSQVKDTRKKRRKRKRWWWWCSKLALGHALHVLLFQELKSYRQKLSLSQEEFSVFPVCT</sequence>
<name>A0A195F521_9HYME</name>
<protein>
    <submittedName>
        <fullName evidence="2">Uncharacterized protein</fullName>
    </submittedName>
</protein>
<keyword evidence="1" id="KW-1133">Transmembrane helix</keyword>
<dbReference type="AlphaFoldDB" id="A0A195F521"/>
<keyword evidence="3" id="KW-1185">Reference proteome</keyword>
<dbReference type="Proteomes" id="UP000078541">
    <property type="component" value="Unassembled WGS sequence"/>
</dbReference>
<feature type="transmembrane region" description="Helical" evidence="1">
    <location>
        <begin position="98"/>
        <end position="116"/>
    </location>
</feature>
<keyword evidence="1" id="KW-0812">Transmembrane</keyword>
<reference evidence="2 3" key="1">
    <citation type="submission" date="2016-03" db="EMBL/GenBank/DDBJ databases">
        <title>Trachymyrmex septentrionalis WGS genome.</title>
        <authorList>
            <person name="Nygaard S."/>
            <person name="Hu H."/>
            <person name="Boomsma J."/>
            <person name="Zhang G."/>
        </authorList>
    </citation>
    <scope>NUCLEOTIDE SEQUENCE [LARGE SCALE GENOMIC DNA]</scope>
    <source>
        <strain evidence="2">Tsep2-gDNA-1</strain>
        <tissue evidence="2">Whole body</tissue>
    </source>
</reference>
<keyword evidence="1" id="KW-0472">Membrane</keyword>
<evidence type="ECO:0000313" key="3">
    <source>
        <dbReference type="Proteomes" id="UP000078541"/>
    </source>
</evidence>
<organism evidence="2 3">
    <name type="scientific">Trachymyrmex septentrionalis</name>
    <dbReference type="NCBI Taxonomy" id="34720"/>
    <lineage>
        <taxon>Eukaryota</taxon>
        <taxon>Metazoa</taxon>
        <taxon>Ecdysozoa</taxon>
        <taxon>Arthropoda</taxon>
        <taxon>Hexapoda</taxon>
        <taxon>Insecta</taxon>
        <taxon>Pterygota</taxon>
        <taxon>Neoptera</taxon>
        <taxon>Endopterygota</taxon>
        <taxon>Hymenoptera</taxon>
        <taxon>Apocrita</taxon>
        <taxon>Aculeata</taxon>
        <taxon>Formicoidea</taxon>
        <taxon>Formicidae</taxon>
        <taxon>Myrmicinae</taxon>
        <taxon>Trachymyrmex</taxon>
    </lineage>
</organism>
<accession>A0A195F521</accession>
<evidence type="ECO:0000313" key="2">
    <source>
        <dbReference type="EMBL" id="KYN35491.1"/>
    </source>
</evidence>
<proteinExistence type="predicted"/>
<evidence type="ECO:0000256" key="1">
    <source>
        <dbReference type="SAM" id="Phobius"/>
    </source>
</evidence>
<dbReference type="EMBL" id="KQ981805">
    <property type="protein sequence ID" value="KYN35491.1"/>
    <property type="molecule type" value="Genomic_DNA"/>
</dbReference>
<gene>
    <name evidence="2" type="ORF">ALC56_10048</name>
</gene>